<proteinExistence type="predicted"/>
<evidence type="ECO:0000256" key="1">
    <source>
        <dbReference type="ARBA" id="ARBA00023125"/>
    </source>
</evidence>
<keyword evidence="4" id="KW-1185">Reference proteome</keyword>
<dbReference type="PROSITE" id="PS50943">
    <property type="entry name" value="HTH_CROC1"/>
    <property type="match status" value="1"/>
</dbReference>
<dbReference type="Proteomes" id="UP000654670">
    <property type="component" value="Unassembled WGS sequence"/>
</dbReference>
<organism evidence="3 4">
    <name type="scientific">Sporolactobacillus putidus</name>
    <dbReference type="NCBI Taxonomy" id="492735"/>
    <lineage>
        <taxon>Bacteria</taxon>
        <taxon>Bacillati</taxon>
        <taxon>Bacillota</taxon>
        <taxon>Bacilli</taxon>
        <taxon>Bacillales</taxon>
        <taxon>Sporolactobacillaceae</taxon>
        <taxon>Sporolactobacillus</taxon>
    </lineage>
</organism>
<dbReference type="InterPro" id="IPR010982">
    <property type="entry name" value="Lambda_DNA-bd_dom_sf"/>
</dbReference>
<dbReference type="Gene3D" id="1.10.260.40">
    <property type="entry name" value="lambda repressor-like DNA-binding domains"/>
    <property type="match status" value="1"/>
</dbReference>
<protein>
    <submittedName>
        <fullName evidence="3">HTH-type transcriptional regulator AnsR</fullName>
    </submittedName>
</protein>
<dbReference type="Pfam" id="PF01381">
    <property type="entry name" value="HTH_3"/>
    <property type="match status" value="1"/>
</dbReference>
<evidence type="ECO:0000259" key="2">
    <source>
        <dbReference type="PROSITE" id="PS50943"/>
    </source>
</evidence>
<reference evidence="3" key="1">
    <citation type="journal article" date="2014" name="Int. J. Syst. Evol. Microbiol.">
        <title>Complete genome sequence of Corynebacterium casei LMG S-19264T (=DSM 44701T), isolated from a smear-ripened cheese.</title>
        <authorList>
            <consortium name="US DOE Joint Genome Institute (JGI-PGF)"/>
            <person name="Walter F."/>
            <person name="Albersmeier A."/>
            <person name="Kalinowski J."/>
            <person name="Ruckert C."/>
        </authorList>
    </citation>
    <scope>NUCLEOTIDE SEQUENCE</scope>
    <source>
        <strain evidence="3">JCM 15325</strain>
    </source>
</reference>
<dbReference type="SMART" id="SM00530">
    <property type="entry name" value="HTH_XRE"/>
    <property type="match status" value="1"/>
</dbReference>
<reference evidence="3" key="2">
    <citation type="submission" date="2020-09" db="EMBL/GenBank/DDBJ databases">
        <authorList>
            <person name="Sun Q."/>
            <person name="Ohkuma M."/>
        </authorList>
    </citation>
    <scope>NUCLEOTIDE SEQUENCE</scope>
    <source>
        <strain evidence="3">JCM 15325</strain>
    </source>
</reference>
<gene>
    <name evidence="3" type="primary">ansR</name>
    <name evidence="3" type="ORF">GCM10007968_14400</name>
</gene>
<dbReference type="CDD" id="cd00093">
    <property type="entry name" value="HTH_XRE"/>
    <property type="match status" value="1"/>
</dbReference>
<dbReference type="InterPro" id="IPR001387">
    <property type="entry name" value="Cro/C1-type_HTH"/>
</dbReference>
<evidence type="ECO:0000313" key="3">
    <source>
        <dbReference type="EMBL" id="GGL51383.1"/>
    </source>
</evidence>
<dbReference type="PANTHER" id="PTHR46558:SF14">
    <property type="entry name" value="HTH-TYPE TRANSCRIPTIONAL REGULATOR ANSR"/>
    <property type="match status" value="1"/>
</dbReference>
<dbReference type="AlphaFoldDB" id="A0A917W1J2"/>
<sequence>MLDKLIELRKSRNLTIQNMADALGIAKSTYASYETGYRQPPIDVLIKIADFFTVSLDTLVNRRYTANIHLDEVNCGDYKLYIDGIELKNDEIKEIIAYVKVRRSLPL</sequence>
<dbReference type="PANTHER" id="PTHR46558">
    <property type="entry name" value="TRACRIPTIONAL REGULATORY PROTEIN-RELATED-RELATED"/>
    <property type="match status" value="1"/>
</dbReference>
<keyword evidence="1" id="KW-0238">DNA-binding</keyword>
<feature type="domain" description="HTH cro/C1-type" evidence="2">
    <location>
        <begin position="5"/>
        <end position="59"/>
    </location>
</feature>
<dbReference type="SUPFAM" id="SSF47413">
    <property type="entry name" value="lambda repressor-like DNA-binding domains"/>
    <property type="match status" value="1"/>
</dbReference>
<name>A0A917W1J2_9BACL</name>
<comment type="caution">
    <text evidence="3">The sequence shown here is derived from an EMBL/GenBank/DDBJ whole genome shotgun (WGS) entry which is preliminary data.</text>
</comment>
<dbReference type="EMBL" id="BMOK01000005">
    <property type="protein sequence ID" value="GGL51383.1"/>
    <property type="molecule type" value="Genomic_DNA"/>
</dbReference>
<accession>A0A917W1J2</accession>
<dbReference type="GO" id="GO:0003677">
    <property type="term" value="F:DNA binding"/>
    <property type="evidence" value="ECO:0007669"/>
    <property type="project" value="UniProtKB-KW"/>
</dbReference>
<evidence type="ECO:0000313" key="4">
    <source>
        <dbReference type="Proteomes" id="UP000654670"/>
    </source>
</evidence>
<dbReference type="RefSeq" id="WP_188802420.1">
    <property type="nucleotide sequence ID" value="NZ_BMOK01000005.1"/>
</dbReference>